<dbReference type="GO" id="GO:0016020">
    <property type="term" value="C:membrane"/>
    <property type="evidence" value="ECO:0007669"/>
    <property type="project" value="UniProtKB-SubCell"/>
</dbReference>
<keyword evidence="8 10" id="KW-0472">Membrane</keyword>
<feature type="region of interest" description="Disordered" evidence="9">
    <location>
        <begin position="1"/>
        <end position="48"/>
    </location>
</feature>
<evidence type="ECO:0000256" key="7">
    <source>
        <dbReference type="ARBA" id="ARBA00022989"/>
    </source>
</evidence>
<keyword evidence="7 10" id="KW-1133">Transmembrane helix</keyword>
<dbReference type="CDD" id="cd03232">
    <property type="entry name" value="ABCG_PDR_domain2"/>
    <property type="match status" value="1"/>
</dbReference>
<evidence type="ECO:0000256" key="8">
    <source>
        <dbReference type="ARBA" id="ARBA00023136"/>
    </source>
</evidence>
<dbReference type="SUPFAM" id="SSF52540">
    <property type="entry name" value="P-loop containing nucleoside triphosphate hydrolases"/>
    <property type="match status" value="2"/>
</dbReference>
<dbReference type="Pfam" id="PF00005">
    <property type="entry name" value="ABC_tran"/>
    <property type="match status" value="2"/>
</dbReference>
<keyword evidence="4 10" id="KW-0812">Transmembrane</keyword>
<evidence type="ECO:0000256" key="9">
    <source>
        <dbReference type="SAM" id="MobiDB-lite"/>
    </source>
</evidence>
<feature type="transmembrane region" description="Helical" evidence="10">
    <location>
        <begin position="761"/>
        <end position="781"/>
    </location>
</feature>
<dbReference type="OrthoDB" id="245989at2759"/>
<feature type="transmembrane region" description="Helical" evidence="10">
    <location>
        <begin position="516"/>
        <end position="536"/>
    </location>
</feature>
<dbReference type="InterPro" id="IPR034003">
    <property type="entry name" value="ABCG_PDR_2"/>
</dbReference>
<dbReference type="EMBL" id="JAPEIS010000009">
    <property type="protein sequence ID" value="KAJ8063366.1"/>
    <property type="molecule type" value="Genomic_DNA"/>
</dbReference>
<keyword evidence="6" id="KW-0067">ATP-binding</keyword>
<accession>A0A9X0AID2</accession>
<dbReference type="InterPro" id="IPR013525">
    <property type="entry name" value="ABC2_TM"/>
</dbReference>
<dbReference type="Pfam" id="PF01061">
    <property type="entry name" value="ABC2_membrane"/>
    <property type="match status" value="1"/>
</dbReference>
<dbReference type="InterPro" id="IPR027417">
    <property type="entry name" value="P-loop_NTPase"/>
</dbReference>
<dbReference type="FunFam" id="3.40.50.300:FF:000054">
    <property type="entry name" value="ABC multidrug transporter atrF"/>
    <property type="match status" value="1"/>
</dbReference>
<feature type="transmembrane region" description="Helical" evidence="10">
    <location>
        <begin position="653"/>
        <end position="675"/>
    </location>
</feature>
<keyword evidence="3" id="KW-0813">Transport</keyword>
<organism evidence="12 13">
    <name type="scientific">Sclerotinia nivalis</name>
    <dbReference type="NCBI Taxonomy" id="352851"/>
    <lineage>
        <taxon>Eukaryota</taxon>
        <taxon>Fungi</taxon>
        <taxon>Dikarya</taxon>
        <taxon>Ascomycota</taxon>
        <taxon>Pezizomycotina</taxon>
        <taxon>Leotiomycetes</taxon>
        <taxon>Helotiales</taxon>
        <taxon>Sclerotiniaceae</taxon>
        <taxon>Sclerotinia</taxon>
    </lineage>
</organism>
<feature type="domain" description="ABC transporter" evidence="11">
    <location>
        <begin position="141"/>
        <end position="403"/>
    </location>
</feature>
<dbReference type="PANTHER" id="PTHR19241">
    <property type="entry name" value="ATP-BINDING CASSETTE TRANSPORTER"/>
    <property type="match status" value="1"/>
</dbReference>
<evidence type="ECO:0000256" key="1">
    <source>
        <dbReference type="ARBA" id="ARBA00004141"/>
    </source>
</evidence>
<feature type="transmembrane region" description="Helical" evidence="10">
    <location>
        <begin position="624"/>
        <end position="647"/>
    </location>
</feature>
<dbReference type="Proteomes" id="UP001152300">
    <property type="component" value="Unassembled WGS sequence"/>
</dbReference>
<feature type="transmembrane region" description="Helical" evidence="10">
    <location>
        <begin position="548"/>
        <end position="570"/>
    </location>
</feature>
<dbReference type="InterPro" id="IPR029481">
    <property type="entry name" value="ABC_trans_N"/>
</dbReference>
<dbReference type="GO" id="GO:0016887">
    <property type="term" value="F:ATP hydrolysis activity"/>
    <property type="evidence" value="ECO:0007669"/>
    <property type="project" value="InterPro"/>
</dbReference>
<evidence type="ECO:0000256" key="10">
    <source>
        <dbReference type="SAM" id="Phobius"/>
    </source>
</evidence>
<feature type="domain" description="ABC transporter" evidence="11">
    <location>
        <begin position="838"/>
        <end position="1081"/>
    </location>
</feature>
<gene>
    <name evidence="12" type="ORF">OCU04_008595</name>
</gene>
<evidence type="ECO:0000256" key="3">
    <source>
        <dbReference type="ARBA" id="ARBA00022448"/>
    </source>
</evidence>
<reference evidence="12" key="1">
    <citation type="submission" date="2022-11" db="EMBL/GenBank/DDBJ databases">
        <title>Genome Resource of Sclerotinia nivalis Strain SnTB1, a Plant Pathogen Isolated from American Ginseng.</title>
        <authorList>
            <person name="Fan S."/>
        </authorList>
    </citation>
    <scope>NUCLEOTIDE SEQUENCE</scope>
    <source>
        <strain evidence="12">SnTB1</strain>
    </source>
</reference>
<name>A0A9X0AID2_9HELO</name>
<evidence type="ECO:0000259" key="11">
    <source>
        <dbReference type="PROSITE" id="PS50893"/>
    </source>
</evidence>
<feature type="transmembrane region" description="Helical" evidence="10">
    <location>
        <begin position="590"/>
        <end position="612"/>
    </location>
</feature>
<dbReference type="Gene3D" id="3.40.50.300">
    <property type="entry name" value="P-loop containing nucleotide triphosphate hydrolases"/>
    <property type="match status" value="2"/>
</dbReference>
<protein>
    <recommendedName>
        <fullName evidence="11">ABC transporter domain-containing protein</fullName>
    </recommendedName>
</protein>
<evidence type="ECO:0000313" key="13">
    <source>
        <dbReference type="Proteomes" id="UP001152300"/>
    </source>
</evidence>
<dbReference type="PROSITE" id="PS50893">
    <property type="entry name" value="ABC_TRANSPORTER_2"/>
    <property type="match status" value="2"/>
</dbReference>
<dbReference type="GO" id="GO:0140359">
    <property type="term" value="F:ABC-type transporter activity"/>
    <property type="evidence" value="ECO:0007669"/>
    <property type="project" value="InterPro"/>
</dbReference>
<evidence type="ECO:0000256" key="4">
    <source>
        <dbReference type="ARBA" id="ARBA00022692"/>
    </source>
</evidence>
<comment type="subcellular location">
    <subcellularLocation>
        <location evidence="1">Membrane</location>
        <topology evidence="1">Multi-pass membrane protein</topology>
    </subcellularLocation>
</comment>
<keyword evidence="13" id="KW-1185">Reference proteome</keyword>
<dbReference type="SMART" id="SM00382">
    <property type="entry name" value="AAA"/>
    <property type="match status" value="2"/>
</dbReference>
<dbReference type="AlphaFoldDB" id="A0A9X0AID2"/>
<dbReference type="Pfam" id="PF14510">
    <property type="entry name" value="ABC_trans_N"/>
    <property type="match status" value="1"/>
</dbReference>
<dbReference type="Pfam" id="PF06422">
    <property type="entry name" value="PDR_CDR"/>
    <property type="match status" value="1"/>
</dbReference>
<dbReference type="InterPro" id="IPR003593">
    <property type="entry name" value="AAA+_ATPase"/>
</dbReference>
<keyword evidence="5" id="KW-0547">Nucleotide-binding</keyword>
<dbReference type="InterPro" id="IPR003439">
    <property type="entry name" value="ABC_transporter-like_ATP-bd"/>
</dbReference>
<comment type="caution">
    <text evidence="12">The sequence shown here is derived from an EMBL/GenBank/DDBJ whole genome shotgun (WGS) entry which is preliminary data.</text>
</comment>
<proteinExistence type="inferred from homology"/>
<evidence type="ECO:0000256" key="5">
    <source>
        <dbReference type="ARBA" id="ARBA00022741"/>
    </source>
</evidence>
<dbReference type="GO" id="GO:0005524">
    <property type="term" value="F:ATP binding"/>
    <property type="evidence" value="ECO:0007669"/>
    <property type="project" value="UniProtKB-KW"/>
</dbReference>
<evidence type="ECO:0000256" key="6">
    <source>
        <dbReference type="ARBA" id="ARBA00022840"/>
    </source>
</evidence>
<dbReference type="InterPro" id="IPR010929">
    <property type="entry name" value="PDR_CDR_ABC"/>
</dbReference>
<sequence>MDNSGYSRLKEPPITPPSRVHTAYPREKHQKVECAPQPSDPFQDPSLSRPSFAEQRFELPSTLLSPLKAPVPSDQFKNPFLNLLPNSPLNPRSNNFSPEEWISNLVAFMGQDPRRYPRRSAGFSFENLSVYSFRKPTDYQKNVANIVFEIGAFARWLVGSGKQKVQILKGFDGLIEHGEMLLLLGRPGSGVSSLLKTISGDTHGLFIEPDSDINYQGVSMTEMHQRFRGEAIYLAESDSHFTNLTVGETLLFAAKARAPPDFTFPGVTRQVYAEHMRDVMMATLGLSHVEKVLVGNDSVKGINRHKRKRVSIAEAALSGCTLQCWDNSTRGLDNSYTLDFCKMVRLSTTLGRTTACIALYQPPQSAYDLFDKVTVLYEGRQIYFGSCGEAKTFFIEMGFICPPDQTTADFLTSLTSPDERTIQPGFEFRVPRTPEEFVMVWKTSRHYARLMQELEAYENEYPFDGTHALDFAAARRSQQAKYLRTKSAYMLCPRQQVILCIVRGFQRLRSDMNSTIIGLATNILMALIIGITFYNLSGDTTSINSRSTLLFITILFNATTGSFEIIQLISQRPVIEKQARYAFVHPFAEAFSSIICSMPGKLCSTLLFNAILYFMTNLRRTSTAFFTFVAFSFVINMTLSMVFRTIGTCYRSLAQALCTTAIIVLIFMMYAGFVIPPMYMVSWFQWIAYINPVAYAYESLIINEFSGRIFPCANLVPTGPSYIGTSPHNRVCSVVGSIAGFEDVLGTIYLELRFGFQPNHLWRNMSILLAFMAFFMAAYLVTTGRLSTELNGEILLFQRGHKPQPRRQRHLEIYSGADIHKYGNGDPISKLHRQTSTFQWKDICLDIKTVDGTRRILDHVDGWVKPGTLTALMGPSGAGKTSLLDVLASRSSIGIVSGEAFVDGCIKDISFQRKVGYVQQQDFHLPTMTVREALQFSAIMRQSRKSTKKEKLAYVEEVIKLLEMDVYADAIVGVPGEGLNIEQRTKLTIGIELAAKPKLLLFLDEPTSSLDSSTSWEVVELLKKITAHGQAVLCTIHQPSTTLFQRFDRLLFLAPGGRPIYFGRIGENCETVKKYFEANGAHPCPPDGNVAGWIMQSIGCTPGSQSLVNWPEVWKNSHELVLVHRKLDHMRKALVARSSFFLTGTKKPPHRKEFATPFVVQVWQCFRRTNLHYWRTPSYIYSKIGLSLFYALFLGLSFFKDAESLQDLENQTFGVLMLL</sequence>
<evidence type="ECO:0000256" key="2">
    <source>
        <dbReference type="ARBA" id="ARBA00006012"/>
    </source>
</evidence>
<evidence type="ECO:0000313" key="12">
    <source>
        <dbReference type="EMBL" id="KAJ8063366.1"/>
    </source>
</evidence>
<comment type="similarity">
    <text evidence="2">Belongs to the ABC transporter superfamily. ABCG family. PDR (TC 3.A.1.205) subfamily.</text>
</comment>